<evidence type="ECO:0000256" key="1">
    <source>
        <dbReference type="ARBA" id="ARBA00022598"/>
    </source>
</evidence>
<name>A0A392TX96_9FABA</name>
<keyword evidence="2" id="KW-1133">Transmembrane helix</keyword>
<sequence length="72" mass="8135">MVGMDDDFAGESNGVFLCVLPMFHVFGLAIVTYGQLRRGSTVVSMGRFEMERFLKAIEKHRVTNLWVVPPMV</sequence>
<dbReference type="SUPFAM" id="SSF56801">
    <property type="entry name" value="Acetyl-CoA synthetase-like"/>
    <property type="match status" value="1"/>
</dbReference>
<dbReference type="Proteomes" id="UP000265520">
    <property type="component" value="Unassembled WGS sequence"/>
</dbReference>
<keyword evidence="2" id="KW-0812">Transmembrane</keyword>
<dbReference type="Pfam" id="PF00501">
    <property type="entry name" value="AMP-binding"/>
    <property type="match status" value="1"/>
</dbReference>
<keyword evidence="2" id="KW-0472">Membrane</keyword>
<dbReference type="InterPro" id="IPR000873">
    <property type="entry name" value="AMP-dep_synth/lig_dom"/>
</dbReference>
<dbReference type="PANTHER" id="PTHR24096">
    <property type="entry name" value="LONG-CHAIN-FATTY-ACID--COA LIGASE"/>
    <property type="match status" value="1"/>
</dbReference>
<evidence type="ECO:0000313" key="4">
    <source>
        <dbReference type="EMBL" id="MCI64455.1"/>
    </source>
</evidence>
<reference evidence="4 5" key="1">
    <citation type="journal article" date="2018" name="Front. Plant Sci.">
        <title>Red Clover (Trifolium pratense) and Zigzag Clover (T. medium) - A Picture of Genomic Similarities and Differences.</title>
        <authorList>
            <person name="Dluhosova J."/>
            <person name="Istvanek J."/>
            <person name="Nedelnik J."/>
            <person name="Repkova J."/>
        </authorList>
    </citation>
    <scope>NUCLEOTIDE SEQUENCE [LARGE SCALE GENOMIC DNA]</scope>
    <source>
        <strain evidence="5">cv. 10/8</strain>
        <tissue evidence="4">Leaf</tissue>
    </source>
</reference>
<keyword evidence="1 4" id="KW-0436">Ligase</keyword>
<evidence type="ECO:0000259" key="3">
    <source>
        <dbReference type="Pfam" id="PF00501"/>
    </source>
</evidence>
<evidence type="ECO:0000256" key="2">
    <source>
        <dbReference type="SAM" id="Phobius"/>
    </source>
</evidence>
<feature type="domain" description="AMP-dependent synthetase/ligase" evidence="3">
    <location>
        <begin position="6"/>
        <end position="72"/>
    </location>
</feature>
<feature type="non-terminal residue" evidence="4">
    <location>
        <position position="72"/>
    </location>
</feature>
<evidence type="ECO:0000313" key="5">
    <source>
        <dbReference type="Proteomes" id="UP000265520"/>
    </source>
</evidence>
<organism evidence="4 5">
    <name type="scientific">Trifolium medium</name>
    <dbReference type="NCBI Taxonomy" id="97028"/>
    <lineage>
        <taxon>Eukaryota</taxon>
        <taxon>Viridiplantae</taxon>
        <taxon>Streptophyta</taxon>
        <taxon>Embryophyta</taxon>
        <taxon>Tracheophyta</taxon>
        <taxon>Spermatophyta</taxon>
        <taxon>Magnoliopsida</taxon>
        <taxon>eudicotyledons</taxon>
        <taxon>Gunneridae</taxon>
        <taxon>Pentapetalae</taxon>
        <taxon>rosids</taxon>
        <taxon>fabids</taxon>
        <taxon>Fabales</taxon>
        <taxon>Fabaceae</taxon>
        <taxon>Papilionoideae</taxon>
        <taxon>50 kb inversion clade</taxon>
        <taxon>NPAAA clade</taxon>
        <taxon>Hologalegina</taxon>
        <taxon>IRL clade</taxon>
        <taxon>Trifolieae</taxon>
        <taxon>Trifolium</taxon>
    </lineage>
</organism>
<keyword evidence="5" id="KW-1185">Reference proteome</keyword>
<dbReference type="EMBL" id="LXQA010656338">
    <property type="protein sequence ID" value="MCI64455.1"/>
    <property type="molecule type" value="Genomic_DNA"/>
</dbReference>
<dbReference type="PANTHER" id="PTHR24096:SF425">
    <property type="entry name" value="4-COUMARATE--COA LIGASE-LIKE 7"/>
    <property type="match status" value="1"/>
</dbReference>
<protein>
    <submittedName>
        <fullName evidence="4">4-coumarate-CoA ligase-like 7</fullName>
    </submittedName>
</protein>
<dbReference type="GO" id="GO:0016405">
    <property type="term" value="F:CoA-ligase activity"/>
    <property type="evidence" value="ECO:0007669"/>
    <property type="project" value="TreeGrafter"/>
</dbReference>
<accession>A0A392TX96</accession>
<feature type="transmembrane region" description="Helical" evidence="2">
    <location>
        <begin position="14"/>
        <end position="36"/>
    </location>
</feature>
<dbReference type="Gene3D" id="3.40.50.980">
    <property type="match status" value="1"/>
</dbReference>
<proteinExistence type="predicted"/>
<comment type="caution">
    <text evidence="4">The sequence shown here is derived from an EMBL/GenBank/DDBJ whole genome shotgun (WGS) entry which is preliminary data.</text>
</comment>
<dbReference type="AlphaFoldDB" id="A0A392TX96"/>